<name>A0AA86T157_9BACT</name>
<dbReference type="Proteomes" id="UP001179121">
    <property type="component" value="Chromosome"/>
</dbReference>
<sequence>MPLQKDTQYEKAVLEYHNHPDGRSDEEFRRWELAESQKTKDMSHGYELARKRLEDQKCIEPRSGRYYLAEMGRTRLEELKAIDQDPNLRT</sequence>
<accession>A0AA86T157</accession>
<proteinExistence type="predicted"/>
<reference evidence="1" key="1">
    <citation type="submission" date="2022-10" db="EMBL/GenBank/DDBJ databases">
        <authorList>
            <person name="Koch H."/>
        </authorList>
    </citation>
    <scope>NUCLEOTIDE SEQUENCE</scope>
    <source>
        <strain evidence="1">DNF</strain>
    </source>
</reference>
<evidence type="ECO:0000313" key="2">
    <source>
        <dbReference type="Proteomes" id="UP001179121"/>
    </source>
</evidence>
<dbReference type="EMBL" id="OX365700">
    <property type="protein sequence ID" value="CAI4029900.1"/>
    <property type="molecule type" value="Genomic_DNA"/>
</dbReference>
<evidence type="ECO:0000313" key="1">
    <source>
        <dbReference type="EMBL" id="CAI4029900.1"/>
    </source>
</evidence>
<gene>
    <name evidence="1" type="ORF">DNFV4_00320</name>
</gene>
<keyword evidence="2" id="KW-1185">Reference proteome</keyword>
<organism evidence="1 2">
    <name type="scientific">Nitrospira tepida</name>
    <dbReference type="NCBI Taxonomy" id="2973512"/>
    <lineage>
        <taxon>Bacteria</taxon>
        <taxon>Pseudomonadati</taxon>
        <taxon>Nitrospirota</taxon>
        <taxon>Nitrospiria</taxon>
        <taxon>Nitrospirales</taxon>
        <taxon>Nitrospiraceae</taxon>
        <taxon>Nitrospira</taxon>
    </lineage>
</organism>
<protein>
    <submittedName>
        <fullName evidence="1">Uncharacterized protein</fullName>
    </submittedName>
</protein>
<dbReference type="KEGG" id="nti:DNFV4_00320"/>
<dbReference type="AlphaFoldDB" id="A0AA86T157"/>
<dbReference type="RefSeq" id="WP_289266918.1">
    <property type="nucleotide sequence ID" value="NZ_OX365700.1"/>
</dbReference>